<gene>
    <name evidence="2" type="ORF">HMPREF1316_2322</name>
</gene>
<organism evidence="2 3">
    <name type="scientific">Olsenella profusa F0195</name>
    <dbReference type="NCBI Taxonomy" id="1125712"/>
    <lineage>
        <taxon>Bacteria</taxon>
        <taxon>Bacillati</taxon>
        <taxon>Actinomycetota</taxon>
        <taxon>Coriobacteriia</taxon>
        <taxon>Coriobacteriales</taxon>
        <taxon>Atopobiaceae</taxon>
        <taxon>Olsenella</taxon>
    </lineage>
</organism>
<keyword evidence="3" id="KW-1185">Reference proteome</keyword>
<name>U2UX79_9ACTN</name>
<proteinExistence type="predicted"/>
<dbReference type="AlphaFoldDB" id="U2UX79"/>
<comment type="caution">
    <text evidence="2">The sequence shown here is derived from an EMBL/GenBank/DDBJ whole genome shotgun (WGS) entry which is preliminary data.</text>
</comment>
<keyword evidence="1" id="KW-1133">Transmembrane helix</keyword>
<evidence type="ECO:0000256" key="1">
    <source>
        <dbReference type="SAM" id="Phobius"/>
    </source>
</evidence>
<dbReference type="STRING" id="1125712.HMPREF1316_2322"/>
<feature type="transmembrane region" description="Helical" evidence="1">
    <location>
        <begin position="24"/>
        <end position="41"/>
    </location>
</feature>
<keyword evidence="1" id="KW-0812">Transmembrane</keyword>
<keyword evidence="1" id="KW-0472">Membrane</keyword>
<sequence>MPTYALFLPEHWRRIRTNNSIEQYRLLLVCGLSYPLFYYYLNQIIYNG</sequence>
<dbReference type="Proteomes" id="UP000016638">
    <property type="component" value="Unassembled WGS sequence"/>
</dbReference>
<evidence type="ECO:0000313" key="2">
    <source>
        <dbReference type="EMBL" id="ERL07702.1"/>
    </source>
</evidence>
<evidence type="ECO:0000313" key="3">
    <source>
        <dbReference type="Proteomes" id="UP000016638"/>
    </source>
</evidence>
<dbReference type="PATRIC" id="fig|1125712.3.peg.1558"/>
<dbReference type="EMBL" id="AWEZ01000054">
    <property type="protein sequence ID" value="ERL07702.1"/>
    <property type="molecule type" value="Genomic_DNA"/>
</dbReference>
<protein>
    <submittedName>
        <fullName evidence="2">Uncharacterized protein</fullName>
    </submittedName>
</protein>
<accession>U2UX79</accession>
<reference evidence="2 3" key="1">
    <citation type="submission" date="2013-08" db="EMBL/GenBank/DDBJ databases">
        <authorList>
            <person name="Durkin A.S."/>
            <person name="Haft D.R."/>
            <person name="McCorrison J."/>
            <person name="Torralba M."/>
            <person name="Gillis M."/>
            <person name="Haft D.H."/>
            <person name="Methe B."/>
            <person name="Sutton G."/>
            <person name="Nelson K.E."/>
        </authorList>
    </citation>
    <scope>NUCLEOTIDE SEQUENCE [LARGE SCALE GENOMIC DNA]</scope>
    <source>
        <strain evidence="2 3">F0195</strain>
    </source>
</reference>